<gene>
    <name evidence="5" type="ORF">D1Z90_17945</name>
</gene>
<evidence type="ECO:0000256" key="2">
    <source>
        <dbReference type="ARBA" id="ARBA00022803"/>
    </source>
</evidence>
<evidence type="ECO:0000256" key="1">
    <source>
        <dbReference type="ARBA" id="ARBA00022737"/>
    </source>
</evidence>
<dbReference type="InterPro" id="IPR011990">
    <property type="entry name" value="TPR-like_helical_dom_sf"/>
</dbReference>
<reference evidence="5 6" key="1">
    <citation type="submission" date="2018-09" db="EMBL/GenBank/DDBJ databases">
        <authorList>
            <person name="Wang F."/>
        </authorList>
    </citation>
    <scope>NUCLEOTIDE SEQUENCE [LARGE SCALE GENOMIC DNA]</scope>
    <source>
        <strain evidence="5 6">PLHSC7-2</strain>
    </source>
</reference>
<accession>A0A418YAG6</accession>
<keyword evidence="1" id="KW-0677">Repeat</keyword>
<sequence>MSFLKFFSACFISFILMSCTTHVEVHSQLNENVDKEVFKKLQRADSLYSDGRLADAEAAYLSIVKKYKNYGYAWFKLGNIYIRTKQYNAAVLSYEKAVKSEPDNYKAWNNLALARTKQAISVIEEAEEVFPAGTPEHSSLQAFKRVLLNASR</sequence>
<comment type="caution">
    <text evidence="5">The sequence shown here is derived from an EMBL/GenBank/DDBJ whole genome shotgun (WGS) entry which is preliminary data.</text>
</comment>
<dbReference type="AlphaFoldDB" id="A0A418YAG6"/>
<evidence type="ECO:0000313" key="5">
    <source>
        <dbReference type="EMBL" id="RJG39520.1"/>
    </source>
</evidence>
<dbReference type="PANTHER" id="PTHR44943">
    <property type="entry name" value="CELLULOSE SYNTHASE OPERON PROTEIN C"/>
    <property type="match status" value="1"/>
</dbReference>
<proteinExistence type="predicted"/>
<dbReference type="Gene3D" id="1.25.40.10">
    <property type="entry name" value="Tetratricopeptide repeat domain"/>
    <property type="match status" value="1"/>
</dbReference>
<dbReference type="Pfam" id="PF13181">
    <property type="entry name" value="TPR_8"/>
    <property type="match status" value="1"/>
</dbReference>
<feature type="repeat" description="TPR" evidence="3">
    <location>
        <begin position="71"/>
        <end position="104"/>
    </location>
</feature>
<dbReference type="InterPro" id="IPR019734">
    <property type="entry name" value="TPR_rpt"/>
</dbReference>
<dbReference type="PANTHER" id="PTHR44943:SF8">
    <property type="entry name" value="TPR REPEAT-CONTAINING PROTEIN MJ0263"/>
    <property type="match status" value="1"/>
</dbReference>
<dbReference type="InterPro" id="IPR051685">
    <property type="entry name" value="Ycf3/AcsC/BcsC/TPR_MFPF"/>
</dbReference>
<dbReference type="RefSeq" id="WP_119912176.1">
    <property type="nucleotide sequence ID" value="NZ_QZCH01000033.1"/>
</dbReference>
<dbReference type="EMBL" id="QZCH01000033">
    <property type="protein sequence ID" value="RJG39520.1"/>
    <property type="molecule type" value="Genomic_DNA"/>
</dbReference>
<dbReference type="Proteomes" id="UP000283255">
    <property type="component" value="Unassembled WGS sequence"/>
</dbReference>
<keyword evidence="6" id="KW-1185">Reference proteome</keyword>
<reference evidence="5 6" key="2">
    <citation type="submission" date="2019-01" db="EMBL/GenBank/DDBJ databases">
        <title>Motilimonas pumilus sp. nov., isolated from the gut of sea cucumber (Apostichopus japonicus).</title>
        <authorList>
            <person name="Wang F.-Q."/>
            <person name="Ren L.-H."/>
            <person name="Lin Y.-W."/>
            <person name="Sun G.-H."/>
            <person name="Du Z.-J."/>
            <person name="Zhao J.-X."/>
            <person name="Liu X.-J."/>
            <person name="Liu L.-J."/>
        </authorList>
    </citation>
    <scope>NUCLEOTIDE SEQUENCE [LARGE SCALE GENOMIC DNA]</scope>
    <source>
        <strain evidence="5 6">PLHSC7-2</strain>
    </source>
</reference>
<dbReference type="PROSITE" id="PS50293">
    <property type="entry name" value="TPR_REGION"/>
    <property type="match status" value="1"/>
</dbReference>
<dbReference type="SUPFAM" id="SSF48452">
    <property type="entry name" value="TPR-like"/>
    <property type="match status" value="1"/>
</dbReference>
<feature type="signal peptide" evidence="4">
    <location>
        <begin position="1"/>
        <end position="23"/>
    </location>
</feature>
<dbReference type="PROSITE" id="PS50005">
    <property type="entry name" value="TPR"/>
    <property type="match status" value="1"/>
</dbReference>
<keyword evidence="2 3" id="KW-0802">TPR repeat</keyword>
<dbReference type="OrthoDB" id="9807628at2"/>
<evidence type="ECO:0000313" key="6">
    <source>
        <dbReference type="Proteomes" id="UP000283255"/>
    </source>
</evidence>
<evidence type="ECO:0000256" key="4">
    <source>
        <dbReference type="SAM" id="SignalP"/>
    </source>
</evidence>
<organism evidence="5 6">
    <name type="scientific">Motilimonas pumila</name>
    <dbReference type="NCBI Taxonomy" id="2303987"/>
    <lineage>
        <taxon>Bacteria</taxon>
        <taxon>Pseudomonadati</taxon>
        <taxon>Pseudomonadota</taxon>
        <taxon>Gammaproteobacteria</taxon>
        <taxon>Alteromonadales</taxon>
        <taxon>Alteromonadales genera incertae sedis</taxon>
        <taxon>Motilimonas</taxon>
    </lineage>
</organism>
<keyword evidence="4" id="KW-0732">Signal</keyword>
<feature type="chain" id="PRO_5019062972" evidence="4">
    <location>
        <begin position="24"/>
        <end position="152"/>
    </location>
</feature>
<evidence type="ECO:0000256" key="3">
    <source>
        <dbReference type="PROSITE-ProRule" id="PRU00339"/>
    </source>
</evidence>
<dbReference type="PROSITE" id="PS51257">
    <property type="entry name" value="PROKAR_LIPOPROTEIN"/>
    <property type="match status" value="1"/>
</dbReference>
<dbReference type="SMART" id="SM00028">
    <property type="entry name" value="TPR"/>
    <property type="match status" value="2"/>
</dbReference>
<name>A0A418YAG6_9GAMM</name>
<protein>
    <submittedName>
        <fullName evidence="5">Tetratricopeptide repeat protein</fullName>
    </submittedName>
</protein>